<proteinExistence type="predicted"/>
<accession>A0A1F8FGZ1</accession>
<dbReference type="EMBL" id="MGJT01000030">
    <property type="protein sequence ID" value="OGN11576.1"/>
    <property type="molecule type" value="Genomic_DNA"/>
</dbReference>
<dbReference type="Proteomes" id="UP000178197">
    <property type="component" value="Unassembled WGS sequence"/>
</dbReference>
<evidence type="ECO:0000313" key="3">
    <source>
        <dbReference type="Proteomes" id="UP000178197"/>
    </source>
</evidence>
<keyword evidence="1" id="KW-0472">Membrane</keyword>
<protein>
    <submittedName>
        <fullName evidence="2">Uncharacterized protein</fullName>
    </submittedName>
</protein>
<feature type="transmembrane region" description="Helical" evidence="1">
    <location>
        <begin position="23"/>
        <end position="46"/>
    </location>
</feature>
<gene>
    <name evidence="2" type="ORF">A3C71_01190</name>
</gene>
<reference evidence="2 3" key="1">
    <citation type="journal article" date="2016" name="Nat. Commun.">
        <title>Thousands of microbial genomes shed light on interconnected biogeochemical processes in an aquifer system.</title>
        <authorList>
            <person name="Anantharaman K."/>
            <person name="Brown C.T."/>
            <person name="Hug L.A."/>
            <person name="Sharon I."/>
            <person name="Castelle C.J."/>
            <person name="Probst A.J."/>
            <person name="Thomas B.C."/>
            <person name="Singh A."/>
            <person name="Wilkins M.J."/>
            <person name="Karaoz U."/>
            <person name="Brodie E.L."/>
            <person name="Williams K.H."/>
            <person name="Hubbard S.S."/>
            <person name="Banfield J.F."/>
        </authorList>
    </citation>
    <scope>NUCLEOTIDE SEQUENCE [LARGE SCALE GENOMIC DNA]</scope>
</reference>
<keyword evidence="1" id="KW-0812">Transmembrane</keyword>
<dbReference type="AlphaFoldDB" id="A0A1F8FGZ1"/>
<organism evidence="2 3">
    <name type="scientific">Candidatus Yanofskybacteria bacterium RIFCSPHIGHO2_02_FULL_43_15c</name>
    <dbReference type="NCBI Taxonomy" id="1802679"/>
    <lineage>
        <taxon>Bacteria</taxon>
        <taxon>Candidatus Yanofskyibacteriota</taxon>
    </lineage>
</organism>
<keyword evidence="1" id="KW-1133">Transmembrane helix</keyword>
<name>A0A1F8FGZ1_9BACT</name>
<evidence type="ECO:0000313" key="2">
    <source>
        <dbReference type="EMBL" id="OGN11576.1"/>
    </source>
</evidence>
<feature type="transmembrane region" description="Helical" evidence="1">
    <location>
        <begin position="52"/>
        <end position="76"/>
    </location>
</feature>
<evidence type="ECO:0000256" key="1">
    <source>
        <dbReference type="SAM" id="Phobius"/>
    </source>
</evidence>
<comment type="caution">
    <text evidence="2">The sequence shown here is derived from an EMBL/GenBank/DDBJ whole genome shotgun (WGS) entry which is preliminary data.</text>
</comment>
<sequence>MLTACFQKIVNACDSFLNLMESLFYLCFYFVGVPSAIALSLVVGGWNLKASTIMFSVFLGLYIPFLVTLFGNILLVKRRVHSKRESNAN</sequence>